<feature type="chain" id="PRO_5012405709" evidence="1">
    <location>
        <begin position="27"/>
        <end position="302"/>
    </location>
</feature>
<dbReference type="Proteomes" id="UP000220900">
    <property type="component" value="Unassembled WGS sequence"/>
</dbReference>
<dbReference type="SMART" id="SM00849">
    <property type="entry name" value="Lactamase_B"/>
    <property type="match status" value="1"/>
</dbReference>
<dbReference type="InterPro" id="IPR035681">
    <property type="entry name" value="ComA-like_MBL"/>
</dbReference>
<sequence>MKGMRNILLLLLVSVLLCFSLNSASAQRYMMSIHTASSLHMQRQHLSKMKVSFLKVGQGDATLITLPNGQTMLIDGGPYEAGEVIIQKLIEKGINHLDVIVSTHPDMDHIGGLIPIVEQMPVSLILDSGKTYSSFTYHTYRNNIKKRGIPFVSVKEGQYIPLDPHVSIQVLNNGKSKDENNESSIVLKVRYGKADFLLMGDADVRTETEIIKQFDVHADVLKVGHHGSYTSTNELFIKKVEPQFAILSYGSSNPYGHPHQSVVKRLKRHGIMIYGTNKRTVEMETDGEHITIGSSGLMPLLK</sequence>
<dbReference type="Gene3D" id="3.60.15.10">
    <property type="entry name" value="Ribonuclease Z/Hydroxyacylglutathione hydrolase-like"/>
    <property type="match status" value="1"/>
</dbReference>
<dbReference type="InterPro" id="IPR001279">
    <property type="entry name" value="Metallo-B-lactamas"/>
</dbReference>
<evidence type="ECO:0000313" key="4">
    <source>
        <dbReference type="Proteomes" id="UP000220900"/>
    </source>
</evidence>
<dbReference type="InterPro" id="IPR036866">
    <property type="entry name" value="RibonucZ/Hydroxyglut_hydro"/>
</dbReference>
<dbReference type="EMBL" id="NTZF01000009">
    <property type="protein sequence ID" value="PES95655.1"/>
    <property type="molecule type" value="Genomic_DNA"/>
</dbReference>
<evidence type="ECO:0000313" key="3">
    <source>
        <dbReference type="EMBL" id="PES95655.1"/>
    </source>
</evidence>
<feature type="domain" description="Metallo-beta-lactamase" evidence="2">
    <location>
        <begin position="58"/>
        <end position="251"/>
    </location>
</feature>
<dbReference type="Pfam" id="PF00753">
    <property type="entry name" value="Lactamase_B"/>
    <property type="match status" value="1"/>
</dbReference>
<dbReference type="PANTHER" id="PTHR30619:SF7">
    <property type="entry name" value="BETA-LACTAMASE DOMAIN PROTEIN"/>
    <property type="match status" value="1"/>
</dbReference>
<dbReference type="InterPro" id="IPR052159">
    <property type="entry name" value="Competence_DNA_uptake"/>
</dbReference>
<gene>
    <name evidence="3" type="ORF">CN491_12315</name>
</gene>
<evidence type="ECO:0000256" key="1">
    <source>
        <dbReference type="SAM" id="SignalP"/>
    </source>
</evidence>
<dbReference type="CDD" id="cd07731">
    <property type="entry name" value="ComA-like_MBL-fold"/>
    <property type="match status" value="1"/>
</dbReference>
<organism evidence="3 4">
    <name type="scientific">Bacillus cereus</name>
    <dbReference type="NCBI Taxonomy" id="1396"/>
    <lineage>
        <taxon>Bacteria</taxon>
        <taxon>Bacillati</taxon>
        <taxon>Bacillota</taxon>
        <taxon>Bacilli</taxon>
        <taxon>Bacillales</taxon>
        <taxon>Bacillaceae</taxon>
        <taxon>Bacillus</taxon>
        <taxon>Bacillus cereus group</taxon>
    </lineage>
</organism>
<dbReference type="AlphaFoldDB" id="A0A2B2FS86"/>
<accession>A0A2B2FS86</accession>
<dbReference type="RefSeq" id="WP_098267978.1">
    <property type="nucleotide sequence ID" value="NZ_JAVIVZ010000001.1"/>
</dbReference>
<dbReference type="SUPFAM" id="SSF56281">
    <property type="entry name" value="Metallo-hydrolase/oxidoreductase"/>
    <property type="match status" value="1"/>
</dbReference>
<comment type="caution">
    <text evidence="3">The sequence shown here is derived from an EMBL/GenBank/DDBJ whole genome shotgun (WGS) entry which is preliminary data.</text>
</comment>
<keyword evidence="1" id="KW-0732">Signal</keyword>
<reference evidence="3 4" key="1">
    <citation type="submission" date="2017-09" db="EMBL/GenBank/DDBJ databases">
        <title>Large-scale bioinformatics analysis of Bacillus genomes uncovers conserved roles of natural products in bacterial physiology.</title>
        <authorList>
            <consortium name="Agbiome Team Llc"/>
            <person name="Bleich R.M."/>
            <person name="Grubbs K.J."/>
            <person name="Santa Maria K.C."/>
            <person name="Allen S.E."/>
            <person name="Farag S."/>
            <person name="Shank E.A."/>
            <person name="Bowers A."/>
        </authorList>
    </citation>
    <scope>NUCLEOTIDE SEQUENCE [LARGE SCALE GENOMIC DNA]</scope>
    <source>
        <strain evidence="3 4">AFS002368</strain>
    </source>
</reference>
<dbReference type="PANTHER" id="PTHR30619">
    <property type="entry name" value="DNA INTERNALIZATION/COMPETENCE PROTEIN COMEC/REC2"/>
    <property type="match status" value="1"/>
</dbReference>
<name>A0A2B2FS86_BACCE</name>
<evidence type="ECO:0000259" key="2">
    <source>
        <dbReference type="SMART" id="SM00849"/>
    </source>
</evidence>
<protein>
    <submittedName>
        <fullName evidence="3">Competence protein ComE</fullName>
    </submittedName>
</protein>
<proteinExistence type="predicted"/>
<feature type="signal peptide" evidence="1">
    <location>
        <begin position="1"/>
        <end position="26"/>
    </location>
</feature>